<proteinExistence type="predicted"/>
<keyword evidence="1" id="KW-0472">Membrane</keyword>
<name>A0A9X2Z240_9MYCO</name>
<keyword evidence="1" id="KW-0812">Transmembrane</keyword>
<feature type="transmembrane region" description="Helical" evidence="1">
    <location>
        <begin position="41"/>
        <end position="63"/>
    </location>
</feature>
<reference evidence="2" key="2">
    <citation type="journal article" date="2022" name="BMC Genomics">
        <title>Comparative genome analysis of mycobacteria focusing on tRNA and non-coding RNA.</title>
        <authorList>
            <person name="Behra P.R.K."/>
            <person name="Pettersson B.M.F."/>
            <person name="Ramesh M."/>
            <person name="Das S."/>
            <person name="Dasgupta S."/>
            <person name="Kirsebom L.A."/>
        </authorList>
    </citation>
    <scope>NUCLEOTIDE SEQUENCE</scope>
    <source>
        <strain evidence="2">DSM 44838</strain>
    </source>
</reference>
<keyword evidence="3" id="KW-1185">Reference proteome</keyword>
<reference evidence="2" key="1">
    <citation type="submission" date="2020-07" db="EMBL/GenBank/DDBJ databases">
        <authorList>
            <person name="Pettersson B.M.F."/>
            <person name="Behra P.R.K."/>
            <person name="Ramesh M."/>
            <person name="Das S."/>
            <person name="Dasgupta S."/>
            <person name="Kirsebom L.A."/>
        </authorList>
    </citation>
    <scope>NUCLEOTIDE SEQUENCE</scope>
    <source>
        <strain evidence="2">DSM 44838</strain>
    </source>
</reference>
<feature type="transmembrane region" description="Helical" evidence="1">
    <location>
        <begin position="109"/>
        <end position="129"/>
    </location>
</feature>
<feature type="transmembrane region" description="Helical" evidence="1">
    <location>
        <begin position="17"/>
        <end position="34"/>
    </location>
</feature>
<keyword evidence="1" id="KW-1133">Transmembrane helix</keyword>
<evidence type="ECO:0000313" key="2">
    <source>
        <dbReference type="EMBL" id="MCV7421374.1"/>
    </source>
</evidence>
<organism evidence="2 3">
    <name type="scientific">Mycobacterium yunnanensis</name>
    <dbReference type="NCBI Taxonomy" id="368477"/>
    <lineage>
        <taxon>Bacteria</taxon>
        <taxon>Bacillati</taxon>
        <taxon>Actinomycetota</taxon>
        <taxon>Actinomycetes</taxon>
        <taxon>Mycobacteriales</taxon>
        <taxon>Mycobacteriaceae</taxon>
        <taxon>Mycobacterium</taxon>
    </lineage>
</organism>
<feature type="transmembrane region" description="Helical" evidence="1">
    <location>
        <begin position="166"/>
        <end position="191"/>
    </location>
</feature>
<dbReference type="Proteomes" id="UP001141629">
    <property type="component" value="Unassembled WGS sequence"/>
</dbReference>
<evidence type="ECO:0000256" key="1">
    <source>
        <dbReference type="SAM" id="Phobius"/>
    </source>
</evidence>
<dbReference type="AlphaFoldDB" id="A0A9X2Z240"/>
<feature type="transmembrane region" description="Helical" evidence="1">
    <location>
        <begin position="136"/>
        <end position="154"/>
    </location>
</feature>
<sequence length="210" mass="22854">MLPLLASAKNPARGRRLFWSGLVLAVGSAFFIAYPPNWKSGLGLSTFVAAMMLFTAFFTTPYLKVGGKVFAFFTIDAESEETASNDVRGAEPRSRPAQRTGALTSARKLWWLMVPAMALCVFNVEQFVVAGENPRLAAAMAAVIVVVALTLGYGDGRADFGFARKQFLQFVIVSVMTLGTLAVLYAVGYAVGRQMWRRRQDGTRQAELPG</sequence>
<gene>
    <name evidence="2" type="ORF">H7K45_12550</name>
</gene>
<accession>A0A9X2Z240</accession>
<dbReference type="EMBL" id="JACKVK010000008">
    <property type="protein sequence ID" value="MCV7421374.1"/>
    <property type="molecule type" value="Genomic_DNA"/>
</dbReference>
<evidence type="ECO:0000313" key="3">
    <source>
        <dbReference type="Proteomes" id="UP001141629"/>
    </source>
</evidence>
<dbReference type="RefSeq" id="WP_263996149.1">
    <property type="nucleotide sequence ID" value="NZ_JACKVK010000008.1"/>
</dbReference>
<protein>
    <submittedName>
        <fullName evidence="2">Uncharacterized protein</fullName>
    </submittedName>
</protein>
<comment type="caution">
    <text evidence="2">The sequence shown here is derived from an EMBL/GenBank/DDBJ whole genome shotgun (WGS) entry which is preliminary data.</text>
</comment>